<dbReference type="AlphaFoldDB" id="A0A1B9GU55"/>
<dbReference type="GO" id="GO:0016832">
    <property type="term" value="F:aldehyde-lyase activity"/>
    <property type="evidence" value="ECO:0007669"/>
    <property type="project" value="TreeGrafter"/>
</dbReference>
<protein>
    <recommendedName>
        <fullName evidence="3">HpcH/HpaI aldolase/citrate lyase domain-containing protein</fullName>
    </recommendedName>
</protein>
<dbReference type="PANTHER" id="PTHR30502:SF8">
    <property type="entry name" value="SYNTHASE, PUTATIVE-RELATED"/>
    <property type="match status" value="1"/>
</dbReference>
<evidence type="ECO:0000256" key="1">
    <source>
        <dbReference type="ARBA" id="ARBA00022723"/>
    </source>
</evidence>
<name>A0A1B9GU55_9TREE</name>
<keyword evidence="2" id="KW-0456">Lyase</keyword>
<dbReference type="OrthoDB" id="1621678at2759"/>
<dbReference type="InterPro" id="IPR015813">
    <property type="entry name" value="Pyrv/PenolPyrv_kinase-like_dom"/>
</dbReference>
<dbReference type="Pfam" id="PF03328">
    <property type="entry name" value="HpcH_HpaI"/>
    <property type="match status" value="1"/>
</dbReference>
<evidence type="ECO:0000313" key="5">
    <source>
        <dbReference type="Proteomes" id="UP000092666"/>
    </source>
</evidence>
<accession>A0A1B9GU55</accession>
<evidence type="ECO:0000256" key="2">
    <source>
        <dbReference type="ARBA" id="ARBA00023239"/>
    </source>
</evidence>
<dbReference type="PANTHER" id="PTHR30502">
    <property type="entry name" value="2-KETO-3-DEOXY-L-RHAMNONATE ALDOLASE"/>
    <property type="match status" value="1"/>
</dbReference>
<dbReference type="Proteomes" id="UP000092666">
    <property type="component" value="Unassembled WGS sequence"/>
</dbReference>
<dbReference type="STRING" id="1296120.A0A1B9GU55"/>
<gene>
    <name evidence="4" type="ORF">I316_03587</name>
</gene>
<proteinExistence type="predicted"/>
<keyword evidence="5" id="KW-1185">Reference proteome</keyword>
<dbReference type="GO" id="GO:0046872">
    <property type="term" value="F:metal ion binding"/>
    <property type="evidence" value="ECO:0007669"/>
    <property type="project" value="UniProtKB-KW"/>
</dbReference>
<keyword evidence="1" id="KW-0479">Metal-binding</keyword>
<reference evidence="5" key="2">
    <citation type="submission" date="2013-12" db="EMBL/GenBank/DDBJ databases">
        <title>Evolution of pathogenesis and genome organization in the Tremellales.</title>
        <authorList>
            <person name="Cuomo C."/>
            <person name="Litvintseva A."/>
            <person name="Heitman J."/>
            <person name="Chen Y."/>
            <person name="Sun S."/>
            <person name="Springer D."/>
            <person name="Dromer F."/>
            <person name="Young S."/>
            <person name="Zeng Q."/>
            <person name="Chapman S."/>
            <person name="Gujja S."/>
            <person name="Saif S."/>
            <person name="Birren B."/>
        </authorList>
    </citation>
    <scope>NUCLEOTIDE SEQUENCE [LARGE SCALE GENOMIC DNA]</scope>
    <source>
        <strain evidence="5">BCC8398</strain>
    </source>
</reference>
<evidence type="ECO:0000313" key="4">
    <source>
        <dbReference type="EMBL" id="OCF34546.1"/>
    </source>
</evidence>
<dbReference type="Gene3D" id="3.20.20.60">
    <property type="entry name" value="Phosphoenolpyruvate-binding domains"/>
    <property type="match status" value="1"/>
</dbReference>
<evidence type="ECO:0000259" key="3">
    <source>
        <dbReference type="Pfam" id="PF03328"/>
    </source>
</evidence>
<dbReference type="InterPro" id="IPR040442">
    <property type="entry name" value="Pyrv_kinase-like_dom_sf"/>
</dbReference>
<sequence>MTHTFGNPPPFEDPAFAGAFGIPSAPPQDPPMINYRGHTLQQSFDLRKRMAISHEKPMLGMFLTAFFHTTVARVAGQAGYDFVCIDWEHTPYNPETIIEMIKTIQYAGEGQTATIVRVPSLDHQYAAWCLDAGASGIVFPHISTVEQAKAAVKACRFPPHGHRSFPPSAFQLGFNDGAPNGGGAFENWARAAVILQIEDVEGAENAEEIAAVEQIDGLMVGPGDLALSLGLGFADIGTNPRWIELVTKITVAAKKHNLALLVPGMSAAQMGPQLAMGATMVCAANDGAILTRGLRNELVEGRKIVETWQNERQNGKPNGAHA</sequence>
<dbReference type="EMBL" id="KV700124">
    <property type="protein sequence ID" value="OCF34546.1"/>
    <property type="molecule type" value="Genomic_DNA"/>
</dbReference>
<organism evidence="4 5">
    <name type="scientific">Kwoniella heveanensis BCC8398</name>
    <dbReference type="NCBI Taxonomy" id="1296120"/>
    <lineage>
        <taxon>Eukaryota</taxon>
        <taxon>Fungi</taxon>
        <taxon>Dikarya</taxon>
        <taxon>Basidiomycota</taxon>
        <taxon>Agaricomycotina</taxon>
        <taxon>Tremellomycetes</taxon>
        <taxon>Tremellales</taxon>
        <taxon>Cryptococcaceae</taxon>
        <taxon>Kwoniella</taxon>
    </lineage>
</organism>
<dbReference type="InterPro" id="IPR005000">
    <property type="entry name" value="Aldolase/citrate-lyase_domain"/>
</dbReference>
<dbReference type="GO" id="GO:0005737">
    <property type="term" value="C:cytoplasm"/>
    <property type="evidence" value="ECO:0007669"/>
    <property type="project" value="TreeGrafter"/>
</dbReference>
<dbReference type="InterPro" id="IPR050251">
    <property type="entry name" value="HpcH-HpaI_aldolase"/>
</dbReference>
<dbReference type="SUPFAM" id="SSF51621">
    <property type="entry name" value="Phosphoenolpyruvate/pyruvate domain"/>
    <property type="match status" value="1"/>
</dbReference>
<feature type="domain" description="HpcH/HpaI aldolase/citrate lyase" evidence="3">
    <location>
        <begin position="60"/>
        <end position="287"/>
    </location>
</feature>
<reference evidence="4 5" key="1">
    <citation type="submission" date="2013-07" db="EMBL/GenBank/DDBJ databases">
        <title>The Genome Sequence of Cryptococcus heveanensis BCC8398.</title>
        <authorList>
            <consortium name="The Broad Institute Genome Sequencing Platform"/>
            <person name="Cuomo C."/>
            <person name="Litvintseva A."/>
            <person name="Chen Y."/>
            <person name="Heitman J."/>
            <person name="Sun S."/>
            <person name="Springer D."/>
            <person name="Dromer F."/>
            <person name="Young S.K."/>
            <person name="Zeng Q."/>
            <person name="Gargeya S."/>
            <person name="Fitzgerald M."/>
            <person name="Abouelleil A."/>
            <person name="Alvarado L."/>
            <person name="Berlin A.M."/>
            <person name="Chapman S.B."/>
            <person name="Dewar J."/>
            <person name="Goldberg J."/>
            <person name="Griggs A."/>
            <person name="Gujja S."/>
            <person name="Hansen M."/>
            <person name="Howarth C."/>
            <person name="Imamovic A."/>
            <person name="Larimer J."/>
            <person name="McCowan C."/>
            <person name="Murphy C."/>
            <person name="Pearson M."/>
            <person name="Priest M."/>
            <person name="Roberts A."/>
            <person name="Saif S."/>
            <person name="Shea T."/>
            <person name="Sykes S."/>
            <person name="Wortman J."/>
            <person name="Nusbaum C."/>
            <person name="Birren B."/>
        </authorList>
    </citation>
    <scope>NUCLEOTIDE SEQUENCE [LARGE SCALE GENOMIC DNA]</scope>
    <source>
        <strain evidence="4 5">BCC8398</strain>
    </source>
</reference>